<dbReference type="InterPro" id="IPR000515">
    <property type="entry name" value="MetI-like"/>
</dbReference>
<keyword evidence="10" id="KW-1185">Reference proteome</keyword>
<feature type="transmembrane region" description="Helical" evidence="7">
    <location>
        <begin position="136"/>
        <end position="157"/>
    </location>
</feature>
<dbReference type="GO" id="GO:0055085">
    <property type="term" value="P:transmembrane transport"/>
    <property type="evidence" value="ECO:0007669"/>
    <property type="project" value="InterPro"/>
</dbReference>
<keyword evidence="3" id="KW-1003">Cell membrane</keyword>
<name>A0A4Z0GSI0_9BACL</name>
<dbReference type="InterPro" id="IPR035906">
    <property type="entry name" value="MetI-like_sf"/>
</dbReference>
<evidence type="ECO:0000313" key="9">
    <source>
        <dbReference type="EMBL" id="TGA99866.1"/>
    </source>
</evidence>
<organism evidence="9 10">
    <name type="scientific">Sporolactobacillus shoreae</name>
    <dbReference type="NCBI Taxonomy" id="1465501"/>
    <lineage>
        <taxon>Bacteria</taxon>
        <taxon>Bacillati</taxon>
        <taxon>Bacillota</taxon>
        <taxon>Bacilli</taxon>
        <taxon>Bacillales</taxon>
        <taxon>Sporolactobacillaceae</taxon>
        <taxon>Sporolactobacillus</taxon>
    </lineage>
</organism>
<dbReference type="CDD" id="cd06261">
    <property type="entry name" value="TM_PBP2"/>
    <property type="match status" value="1"/>
</dbReference>
<dbReference type="EMBL" id="SRJD01000002">
    <property type="protein sequence ID" value="TGA99866.1"/>
    <property type="molecule type" value="Genomic_DNA"/>
</dbReference>
<feature type="transmembrane region" description="Helical" evidence="7">
    <location>
        <begin position="258"/>
        <end position="280"/>
    </location>
</feature>
<keyword evidence="5 7" id="KW-1133">Transmembrane helix</keyword>
<evidence type="ECO:0000313" key="10">
    <source>
        <dbReference type="Proteomes" id="UP000298347"/>
    </source>
</evidence>
<evidence type="ECO:0000259" key="8">
    <source>
        <dbReference type="PROSITE" id="PS50928"/>
    </source>
</evidence>
<protein>
    <submittedName>
        <fullName evidence="9">ABC transporter permease</fullName>
    </submittedName>
</protein>
<dbReference type="GO" id="GO:0005886">
    <property type="term" value="C:plasma membrane"/>
    <property type="evidence" value="ECO:0007669"/>
    <property type="project" value="UniProtKB-SubCell"/>
</dbReference>
<evidence type="ECO:0000256" key="5">
    <source>
        <dbReference type="ARBA" id="ARBA00022989"/>
    </source>
</evidence>
<dbReference type="Gene3D" id="1.10.3720.10">
    <property type="entry name" value="MetI-like"/>
    <property type="match status" value="1"/>
</dbReference>
<evidence type="ECO:0000256" key="4">
    <source>
        <dbReference type="ARBA" id="ARBA00022692"/>
    </source>
</evidence>
<feature type="transmembrane region" description="Helical" evidence="7">
    <location>
        <begin position="103"/>
        <end position="124"/>
    </location>
</feature>
<comment type="similarity">
    <text evidence="7">Belongs to the binding-protein-dependent transport system permease family.</text>
</comment>
<dbReference type="SUPFAM" id="SSF161098">
    <property type="entry name" value="MetI-like"/>
    <property type="match status" value="1"/>
</dbReference>
<feature type="transmembrane region" description="Helical" evidence="7">
    <location>
        <begin position="45"/>
        <end position="63"/>
    </location>
</feature>
<dbReference type="PANTHER" id="PTHR30151">
    <property type="entry name" value="ALKANE SULFONATE ABC TRANSPORTER-RELATED, MEMBRANE SUBUNIT"/>
    <property type="match status" value="1"/>
</dbReference>
<keyword evidence="4 7" id="KW-0812">Transmembrane</keyword>
<dbReference type="PROSITE" id="PS50928">
    <property type="entry name" value="ABC_TM1"/>
    <property type="match status" value="1"/>
</dbReference>
<dbReference type="OrthoDB" id="9783295at2"/>
<comment type="caution">
    <text evidence="9">The sequence shown here is derived from an EMBL/GenBank/DDBJ whole genome shotgun (WGS) entry which is preliminary data.</text>
</comment>
<dbReference type="Pfam" id="PF00528">
    <property type="entry name" value="BPD_transp_1"/>
    <property type="match status" value="1"/>
</dbReference>
<evidence type="ECO:0000256" key="6">
    <source>
        <dbReference type="ARBA" id="ARBA00023136"/>
    </source>
</evidence>
<gene>
    <name evidence="9" type="ORF">E4665_02655</name>
</gene>
<evidence type="ECO:0000256" key="1">
    <source>
        <dbReference type="ARBA" id="ARBA00004651"/>
    </source>
</evidence>
<reference evidence="9 10" key="1">
    <citation type="journal article" date="2015" name="Int. J. Syst. Evol. Microbiol.">
        <title>Sporolactobacillus shoreae sp. nov. and Sporolactobacillus spathodeae sp. nov., two spore-forming lactic acid bacteria isolated from tree barks in Thailand.</title>
        <authorList>
            <person name="Thamacharoensuk T."/>
            <person name="Kitahara M."/>
            <person name="Ohkuma M."/>
            <person name="Thongchul N."/>
            <person name="Tanasupawat S."/>
        </authorList>
    </citation>
    <scope>NUCLEOTIDE SEQUENCE [LARGE SCALE GENOMIC DNA]</scope>
    <source>
        <strain evidence="9 10">BK92</strain>
    </source>
</reference>
<feature type="domain" description="ABC transmembrane type-1" evidence="8">
    <location>
        <begin position="93"/>
        <end position="277"/>
    </location>
</feature>
<evidence type="ECO:0000256" key="2">
    <source>
        <dbReference type="ARBA" id="ARBA00022448"/>
    </source>
</evidence>
<keyword evidence="6 7" id="KW-0472">Membrane</keyword>
<sequence length="291" mass="32315">MDANAEKIPVERTGIDQSLEVKKNTRVKAAVIEDDRKGISMRRKVVIGQMIVGVTIIFLWEFLTRIGWLDSYYWSNPSTIVQTGWTAAIQGTLLQDMAYTSGATIIGFILGTLVGSVIGLSFWWSSLYSRITEPYMIAFNAVPKLALAPVLVIMFGIGFNSKVIMAFLMTVIVAALAAYSGVKSVDKDLEKMLFSLGAKRHHVFMKVVVPSSVPWMVSSLKINIALALAGTIVGEFISSRQGVGRMILYAGQVMDLNLVWVGVIVLSFLSIFMYLGTVWIEKWLLKNRKYQ</sequence>
<proteinExistence type="inferred from homology"/>
<dbReference type="PANTHER" id="PTHR30151:SF19">
    <property type="entry name" value="ABC TRANSPORTER PERMEASE"/>
    <property type="match status" value="1"/>
</dbReference>
<evidence type="ECO:0000256" key="3">
    <source>
        <dbReference type="ARBA" id="ARBA00022475"/>
    </source>
</evidence>
<accession>A0A4Z0GSI0</accession>
<feature type="transmembrane region" description="Helical" evidence="7">
    <location>
        <begin position="163"/>
        <end position="182"/>
    </location>
</feature>
<dbReference type="AlphaFoldDB" id="A0A4Z0GSI0"/>
<evidence type="ECO:0000256" key="7">
    <source>
        <dbReference type="RuleBase" id="RU363032"/>
    </source>
</evidence>
<comment type="subcellular location">
    <subcellularLocation>
        <location evidence="1 7">Cell membrane</location>
        <topology evidence="1 7">Multi-pass membrane protein</topology>
    </subcellularLocation>
</comment>
<keyword evidence="2 7" id="KW-0813">Transport</keyword>
<dbReference type="Proteomes" id="UP000298347">
    <property type="component" value="Unassembled WGS sequence"/>
</dbReference>